<dbReference type="GO" id="GO:0019288">
    <property type="term" value="P:isopentenyl diphosphate biosynthetic process, methylerythritol 4-phosphate pathway"/>
    <property type="evidence" value="ECO:0007669"/>
    <property type="project" value="UniProtKB-UniRule"/>
</dbReference>
<dbReference type="Gene3D" id="3.90.550.10">
    <property type="entry name" value="Spore Coat Polysaccharide Biosynthesis Protein SpsA, Chain A"/>
    <property type="match status" value="1"/>
</dbReference>
<feature type="site" description="Transition state stabilizer" evidence="3">
    <location>
        <position position="23"/>
    </location>
</feature>
<feature type="site" description="Transition state stabilizer" evidence="3">
    <location>
        <position position="16"/>
    </location>
</feature>
<dbReference type="CDD" id="cd02516">
    <property type="entry name" value="CDP-ME_synthetase"/>
    <property type="match status" value="1"/>
</dbReference>
<proteinExistence type="inferred from homology"/>
<keyword evidence="3" id="KW-0414">Isoprene biosynthesis</keyword>
<dbReference type="SUPFAM" id="SSF53448">
    <property type="entry name" value="Nucleotide-diphospho-sugar transferases"/>
    <property type="match status" value="1"/>
</dbReference>
<evidence type="ECO:0000256" key="3">
    <source>
        <dbReference type="HAMAP-Rule" id="MF_00108"/>
    </source>
</evidence>
<dbReference type="Pfam" id="PF01128">
    <property type="entry name" value="IspD"/>
    <property type="match status" value="1"/>
</dbReference>
<dbReference type="NCBIfam" id="TIGR00453">
    <property type="entry name" value="ispD"/>
    <property type="match status" value="1"/>
</dbReference>
<dbReference type="InterPro" id="IPR034683">
    <property type="entry name" value="IspD/TarI"/>
</dbReference>
<dbReference type="RefSeq" id="WP_162446073.1">
    <property type="nucleotide sequence ID" value="NZ_CP048222.1"/>
</dbReference>
<reference evidence="4 5" key="1">
    <citation type="submission" date="2020-01" db="EMBL/GenBank/DDBJ databases">
        <authorList>
            <person name="Kim M.K."/>
        </authorList>
    </citation>
    <scope>NUCLEOTIDE SEQUENCE [LARGE SCALE GENOMIC DNA]</scope>
    <source>
        <strain evidence="4 5">172606-1</strain>
    </source>
</reference>
<dbReference type="GO" id="GO:0050518">
    <property type="term" value="F:2-C-methyl-D-erythritol 4-phosphate cytidylyltransferase activity"/>
    <property type="evidence" value="ECO:0007669"/>
    <property type="project" value="UniProtKB-UniRule"/>
</dbReference>
<keyword evidence="1 3" id="KW-0808">Transferase</keyword>
<dbReference type="Proteomes" id="UP000480178">
    <property type="component" value="Chromosome"/>
</dbReference>
<evidence type="ECO:0000256" key="1">
    <source>
        <dbReference type="ARBA" id="ARBA00022679"/>
    </source>
</evidence>
<dbReference type="PANTHER" id="PTHR32125:SF4">
    <property type="entry name" value="2-C-METHYL-D-ERYTHRITOL 4-PHOSPHATE CYTIDYLYLTRANSFERASE, CHLOROPLASTIC"/>
    <property type="match status" value="1"/>
</dbReference>
<dbReference type="UniPathway" id="UPA00056">
    <property type="reaction ID" value="UER00093"/>
</dbReference>
<feature type="site" description="Positions MEP for the nucleophilic attack" evidence="3">
    <location>
        <position position="209"/>
    </location>
</feature>
<dbReference type="InterPro" id="IPR001228">
    <property type="entry name" value="IspD"/>
</dbReference>
<dbReference type="NCBIfam" id="NF001186">
    <property type="entry name" value="PRK00155.2-3"/>
    <property type="match status" value="1"/>
</dbReference>
<dbReference type="EMBL" id="CP048222">
    <property type="protein sequence ID" value="QHT70090.1"/>
    <property type="molecule type" value="Genomic_DNA"/>
</dbReference>
<keyword evidence="5" id="KW-1185">Reference proteome</keyword>
<dbReference type="HAMAP" id="MF_00108">
    <property type="entry name" value="IspD"/>
    <property type="match status" value="1"/>
</dbReference>
<accession>A0A6C0GRH2</accession>
<dbReference type="EC" id="2.7.7.60" evidence="3"/>
<sequence>MDSNYAIIVAGGSGSRMQTFLPKQFIKIGSKPVLMHTIERFHQYSPQLHIILVLPSQEIQTWEELCDQYNFTIPVQTVAGGPTRFHSVQNGLSAISAEEGLVAVHDGVRPFVSIETISQSFAVAKEKGCAITMVPLKDSIRRIDPTGNNFSEDRRAFCLVQTPQTFRLSILRQSFAQATDSSRFTDDASVAEAAGYAISLIEGSYRNIKITTPEDLIWAEAVISMQGNN</sequence>
<organism evidence="4 5">
    <name type="scientific">Rhodocytophaga rosea</name>
    <dbReference type="NCBI Taxonomy" id="2704465"/>
    <lineage>
        <taxon>Bacteria</taxon>
        <taxon>Pseudomonadati</taxon>
        <taxon>Bacteroidota</taxon>
        <taxon>Cytophagia</taxon>
        <taxon>Cytophagales</taxon>
        <taxon>Rhodocytophagaceae</taxon>
        <taxon>Rhodocytophaga</taxon>
    </lineage>
</organism>
<evidence type="ECO:0000313" key="4">
    <source>
        <dbReference type="EMBL" id="QHT70090.1"/>
    </source>
</evidence>
<comment type="catalytic activity">
    <reaction evidence="3">
        <text>2-C-methyl-D-erythritol 4-phosphate + CTP + H(+) = 4-CDP-2-C-methyl-D-erythritol + diphosphate</text>
        <dbReference type="Rhea" id="RHEA:13429"/>
        <dbReference type="ChEBI" id="CHEBI:15378"/>
        <dbReference type="ChEBI" id="CHEBI:33019"/>
        <dbReference type="ChEBI" id="CHEBI:37563"/>
        <dbReference type="ChEBI" id="CHEBI:57823"/>
        <dbReference type="ChEBI" id="CHEBI:58262"/>
        <dbReference type="EC" id="2.7.7.60"/>
    </reaction>
</comment>
<dbReference type="InterPro" id="IPR029044">
    <property type="entry name" value="Nucleotide-diphossugar_trans"/>
</dbReference>
<dbReference type="KEGG" id="rhoz:GXP67_27310"/>
<dbReference type="AlphaFoldDB" id="A0A6C0GRH2"/>
<comment type="pathway">
    <text evidence="3">Isoprenoid biosynthesis; isopentenyl diphosphate biosynthesis via DXP pathway; isopentenyl diphosphate from 1-deoxy-D-xylulose 5-phosphate: step 2/6.</text>
</comment>
<comment type="function">
    <text evidence="3">Catalyzes the formation of 4-diphosphocytidyl-2-C-methyl-D-erythritol from CTP and 2-C-methyl-D-erythritol 4-phosphate (MEP).</text>
</comment>
<protein>
    <recommendedName>
        <fullName evidence="3">2-C-methyl-D-erythritol 4-phosphate cytidylyltransferase</fullName>
        <ecNumber evidence="3">2.7.7.60</ecNumber>
    </recommendedName>
    <alternativeName>
        <fullName evidence="3">4-diphosphocytidyl-2C-methyl-D-erythritol synthase</fullName>
    </alternativeName>
    <alternativeName>
        <fullName evidence="3">MEP cytidylyltransferase</fullName>
        <shortName evidence="3">MCT</shortName>
    </alternativeName>
</protein>
<comment type="similarity">
    <text evidence="3">Belongs to the IspD/TarI cytidylyltransferase family. IspD subfamily.</text>
</comment>
<dbReference type="InterPro" id="IPR050088">
    <property type="entry name" value="IspD/TarI_cytidylyltransf_bact"/>
</dbReference>
<name>A0A6C0GRH2_9BACT</name>
<keyword evidence="2 3" id="KW-0548">Nucleotidyltransferase</keyword>
<gene>
    <name evidence="3" type="primary">ispD</name>
    <name evidence="4" type="ORF">GXP67_27310</name>
</gene>
<dbReference type="FunFam" id="3.90.550.10:FF:000003">
    <property type="entry name" value="2-C-methyl-D-erythritol 4-phosphate cytidylyltransferase"/>
    <property type="match status" value="1"/>
</dbReference>
<dbReference type="PANTHER" id="PTHR32125">
    <property type="entry name" value="2-C-METHYL-D-ERYTHRITOL 4-PHOSPHATE CYTIDYLYLTRANSFERASE, CHLOROPLASTIC"/>
    <property type="match status" value="1"/>
</dbReference>
<evidence type="ECO:0000313" key="5">
    <source>
        <dbReference type="Proteomes" id="UP000480178"/>
    </source>
</evidence>
<evidence type="ECO:0000256" key="2">
    <source>
        <dbReference type="ARBA" id="ARBA00022695"/>
    </source>
</evidence>
<feature type="site" description="Positions MEP for the nucleophilic attack" evidence="3">
    <location>
        <position position="154"/>
    </location>
</feature>